<evidence type="ECO:0000256" key="2">
    <source>
        <dbReference type="SAM" id="MobiDB-lite"/>
    </source>
</evidence>
<reference evidence="3" key="1">
    <citation type="journal article" date="2012" name="Nat. Biotechnol.">
        <title>Reference genome sequence of the model plant Setaria.</title>
        <authorList>
            <person name="Bennetzen J.L."/>
            <person name="Schmutz J."/>
            <person name="Wang H."/>
            <person name="Percifield R."/>
            <person name="Hawkins J."/>
            <person name="Pontaroli A.C."/>
            <person name="Estep M."/>
            <person name="Feng L."/>
            <person name="Vaughn J.N."/>
            <person name="Grimwood J."/>
            <person name="Jenkins J."/>
            <person name="Barry K."/>
            <person name="Lindquist E."/>
            <person name="Hellsten U."/>
            <person name="Deshpande S."/>
            <person name="Wang X."/>
            <person name="Wu X."/>
            <person name="Mitros T."/>
            <person name="Triplett J."/>
            <person name="Yang X."/>
            <person name="Ye C.Y."/>
            <person name="Mauro-Herrera M."/>
            <person name="Wang L."/>
            <person name="Li P."/>
            <person name="Sharma M."/>
            <person name="Sharma R."/>
            <person name="Ronald P.C."/>
            <person name="Panaud O."/>
            <person name="Kellogg E.A."/>
            <person name="Brutnell T.P."/>
            <person name="Doust A.N."/>
            <person name="Tuskan G.A."/>
            <person name="Rokhsar D."/>
            <person name="Devos K.M."/>
        </authorList>
    </citation>
    <scope>NUCLEOTIDE SEQUENCE [LARGE SCALE GENOMIC DNA]</scope>
    <source>
        <strain evidence="3">Yugu1</strain>
    </source>
</reference>
<reference evidence="3" key="2">
    <citation type="submission" date="2015-07" db="EMBL/GenBank/DDBJ databases">
        <authorList>
            <person name="Noorani M."/>
        </authorList>
    </citation>
    <scope>NUCLEOTIDE SEQUENCE</scope>
    <source>
        <strain evidence="3">Yugu1</strain>
    </source>
</reference>
<dbReference type="InterPro" id="IPR008811">
    <property type="entry name" value="Glycosyl_hydrolases_36"/>
</dbReference>
<feature type="compositionally biased region" description="Gly residues" evidence="2">
    <location>
        <begin position="37"/>
        <end position="76"/>
    </location>
</feature>
<evidence type="ECO:0000256" key="1">
    <source>
        <dbReference type="ARBA" id="ARBA00023277"/>
    </source>
</evidence>
<sequence length="134" mass="13248">MQEKALTPIVDRFGWCTWDAFFLTVDPAAVRNSSGARAGGGTPGSSGGGAEATGGGRRWVGMGEGGGRGGGGGVLGGRWARARVETVERVGAGDTWGSSTGGAEVTSGGSRWVGMSACRGGGVWVEPCGDGRAA</sequence>
<gene>
    <name evidence="3" type="ORF">SETIT_5G193800v2</name>
</gene>
<accession>A0A368R6F9</accession>
<dbReference type="EMBL" id="CM003532">
    <property type="protein sequence ID" value="RCV25786.1"/>
    <property type="molecule type" value="Genomic_DNA"/>
</dbReference>
<evidence type="ECO:0000313" key="3">
    <source>
        <dbReference type="EMBL" id="RCV25786.1"/>
    </source>
</evidence>
<dbReference type="Pfam" id="PF05691">
    <property type="entry name" value="Raffinose_syn"/>
    <property type="match status" value="1"/>
</dbReference>
<proteinExistence type="predicted"/>
<keyword evidence="1" id="KW-0119">Carbohydrate metabolism</keyword>
<dbReference type="AlphaFoldDB" id="A0A368R6F9"/>
<name>A0A368R6F9_SETIT</name>
<protein>
    <submittedName>
        <fullName evidence="3">Uncharacterized protein</fullName>
    </submittedName>
</protein>
<organism evidence="3">
    <name type="scientific">Setaria italica</name>
    <name type="common">Foxtail millet</name>
    <name type="synonym">Panicum italicum</name>
    <dbReference type="NCBI Taxonomy" id="4555"/>
    <lineage>
        <taxon>Eukaryota</taxon>
        <taxon>Viridiplantae</taxon>
        <taxon>Streptophyta</taxon>
        <taxon>Embryophyta</taxon>
        <taxon>Tracheophyta</taxon>
        <taxon>Spermatophyta</taxon>
        <taxon>Magnoliopsida</taxon>
        <taxon>Liliopsida</taxon>
        <taxon>Poales</taxon>
        <taxon>Poaceae</taxon>
        <taxon>PACMAD clade</taxon>
        <taxon>Panicoideae</taxon>
        <taxon>Panicodae</taxon>
        <taxon>Paniceae</taxon>
        <taxon>Cenchrinae</taxon>
        <taxon>Setaria</taxon>
    </lineage>
</organism>
<dbReference type="STRING" id="4555.A0A368R6F9"/>
<feature type="region of interest" description="Disordered" evidence="2">
    <location>
        <begin position="34"/>
        <end position="76"/>
    </location>
</feature>